<feature type="signal peptide" evidence="1">
    <location>
        <begin position="1"/>
        <end position="22"/>
    </location>
</feature>
<dbReference type="EMBL" id="QEHR01000006">
    <property type="protein sequence ID" value="PVW14185.1"/>
    <property type="molecule type" value="Genomic_DNA"/>
</dbReference>
<dbReference type="OrthoDB" id="158267at2"/>
<organism evidence="3 4">
    <name type="scientific">Marixanthomonas spongiae</name>
    <dbReference type="NCBI Taxonomy" id="2174845"/>
    <lineage>
        <taxon>Bacteria</taxon>
        <taxon>Pseudomonadati</taxon>
        <taxon>Bacteroidota</taxon>
        <taxon>Flavobacteriia</taxon>
        <taxon>Flavobacteriales</taxon>
        <taxon>Flavobacteriaceae</taxon>
        <taxon>Marixanthomonas</taxon>
    </lineage>
</organism>
<dbReference type="GO" id="GO:0016788">
    <property type="term" value="F:hydrolase activity, acting on ester bonds"/>
    <property type="evidence" value="ECO:0007669"/>
    <property type="project" value="UniProtKB-ARBA"/>
</dbReference>
<keyword evidence="4" id="KW-1185">Reference proteome</keyword>
<dbReference type="AlphaFoldDB" id="A0A2U0HZ90"/>
<dbReference type="RefSeq" id="WP_116694673.1">
    <property type="nucleotide sequence ID" value="NZ_QEHR01000006.1"/>
</dbReference>
<dbReference type="SUPFAM" id="SSF52266">
    <property type="entry name" value="SGNH hydrolase"/>
    <property type="match status" value="1"/>
</dbReference>
<keyword evidence="1" id="KW-0732">Signal</keyword>
<dbReference type="CDD" id="cd01832">
    <property type="entry name" value="SGNH_hydrolase_like_1"/>
    <property type="match status" value="1"/>
</dbReference>
<evidence type="ECO:0000259" key="2">
    <source>
        <dbReference type="Pfam" id="PF13472"/>
    </source>
</evidence>
<dbReference type="Gene3D" id="3.40.50.1110">
    <property type="entry name" value="SGNH hydrolase"/>
    <property type="match status" value="1"/>
</dbReference>
<name>A0A2U0HZ90_9FLAO</name>
<evidence type="ECO:0000313" key="3">
    <source>
        <dbReference type="EMBL" id="PVW14185.1"/>
    </source>
</evidence>
<evidence type="ECO:0000256" key="1">
    <source>
        <dbReference type="SAM" id="SignalP"/>
    </source>
</evidence>
<gene>
    <name evidence="3" type="ORF">DDV96_10245</name>
</gene>
<accession>A0A2U0HZ90</accession>
<dbReference type="InterPro" id="IPR036514">
    <property type="entry name" value="SGNH_hydro_sf"/>
</dbReference>
<feature type="chain" id="PRO_5015482746" evidence="1">
    <location>
        <begin position="23"/>
        <end position="235"/>
    </location>
</feature>
<proteinExistence type="predicted"/>
<evidence type="ECO:0000313" key="4">
    <source>
        <dbReference type="Proteomes" id="UP000245962"/>
    </source>
</evidence>
<dbReference type="PROSITE" id="PS51257">
    <property type="entry name" value="PROKAR_LIPOPROTEIN"/>
    <property type="match status" value="1"/>
</dbReference>
<reference evidence="3 4" key="1">
    <citation type="submission" date="2018-04" db="EMBL/GenBank/DDBJ databases">
        <title>Marixanthomonas spongiae HN-E44 sp. nov., isolated from a marine sponge.</title>
        <authorList>
            <person name="Luo L."/>
            <person name="Zhuang L."/>
        </authorList>
    </citation>
    <scope>NUCLEOTIDE SEQUENCE [LARGE SCALE GENOMIC DNA]</scope>
    <source>
        <strain evidence="3 4">HN-E44</strain>
    </source>
</reference>
<dbReference type="Pfam" id="PF13472">
    <property type="entry name" value="Lipase_GDSL_2"/>
    <property type="match status" value="1"/>
</dbReference>
<sequence>MKKTILIFTLSAISFLFLSCSAQNKTIQNNNINSNYKYLALGDSYTIGESVCDTCRFPEQLKKGLDGRLNKNGNLKIIAKTGWTTTDLLNAIAPQEPASNYDLVTLLIGVNNQYQGMPFSVYEKEFPELLDKAIQLASGNKDHVIVVSIPDYAFTPFGQTKDNTPKISEELNRYNAFAEKISEQKGVAFVNITPITRKGLADESLVASDGLHPSKEAYEQFVKLLHAKAINILKD</sequence>
<protein>
    <submittedName>
        <fullName evidence="3">Lysophospholipase</fullName>
    </submittedName>
</protein>
<feature type="domain" description="SGNH hydrolase-type esterase" evidence="2">
    <location>
        <begin position="40"/>
        <end position="219"/>
    </location>
</feature>
<dbReference type="InterPro" id="IPR013830">
    <property type="entry name" value="SGNH_hydro"/>
</dbReference>
<comment type="caution">
    <text evidence="3">The sequence shown here is derived from an EMBL/GenBank/DDBJ whole genome shotgun (WGS) entry which is preliminary data.</text>
</comment>
<dbReference type="Proteomes" id="UP000245962">
    <property type="component" value="Unassembled WGS sequence"/>
</dbReference>